<gene>
    <name evidence="6" type="ORF">AQUCO_00201074v1</name>
</gene>
<evidence type="ECO:0000256" key="1">
    <source>
        <dbReference type="ARBA" id="ARBA00022723"/>
    </source>
</evidence>
<evidence type="ECO:0000256" key="4">
    <source>
        <dbReference type="SAM" id="Phobius"/>
    </source>
</evidence>
<dbReference type="GO" id="GO:0046872">
    <property type="term" value="F:metal ion binding"/>
    <property type="evidence" value="ECO:0007669"/>
    <property type="project" value="UniProtKB-KW"/>
</dbReference>
<dbReference type="InterPro" id="IPR036279">
    <property type="entry name" value="5-3_exonuclease_C_sf"/>
</dbReference>
<dbReference type="EMBL" id="KZ305019">
    <property type="protein sequence ID" value="PIA63474.1"/>
    <property type="molecule type" value="Genomic_DNA"/>
</dbReference>
<dbReference type="SUPFAM" id="SSF47807">
    <property type="entry name" value="5' to 3' exonuclease, C-terminal subdomain"/>
    <property type="match status" value="1"/>
</dbReference>
<keyword evidence="4" id="KW-0472">Membrane</keyword>
<dbReference type="PANTHER" id="PTHR11081:SF9">
    <property type="entry name" value="FLAP ENDONUCLEASE 1"/>
    <property type="match status" value="1"/>
</dbReference>
<keyword evidence="2" id="KW-0540">Nuclease</keyword>
<dbReference type="STRING" id="218851.A0A2G5F660"/>
<proteinExistence type="predicted"/>
<dbReference type="InParanoid" id="A0A2G5F660"/>
<keyword evidence="7" id="KW-1185">Reference proteome</keyword>
<dbReference type="PANTHER" id="PTHR11081">
    <property type="entry name" value="FLAP ENDONUCLEASE FAMILY MEMBER"/>
    <property type="match status" value="1"/>
</dbReference>
<keyword evidence="2" id="KW-0378">Hydrolase</keyword>
<keyword evidence="3" id="KW-0460">Magnesium</keyword>
<evidence type="ECO:0000259" key="5">
    <source>
        <dbReference type="SMART" id="SM00484"/>
    </source>
</evidence>
<dbReference type="Pfam" id="PF00867">
    <property type="entry name" value="XPG_I"/>
    <property type="match status" value="1"/>
</dbReference>
<feature type="domain" description="XPG-I" evidence="5">
    <location>
        <begin position="37"/>
        <end position="112"/>
    </location>
</feature>
<dbReference type="PRINTS" id="PR00853">
    <property type="entry name" value="XPGRADSUPER"/>
</dbReference>
<evidence type="ECO:0000313" key="7">
    <source>
        <dbReference type="Proteomes" id="UP000230069"/>
    </source>
</evidence>
<keyword evidence="4" id="KW-1133">Transmembrane helix</keyword>
<reference evidence="6 7" key="1">
    <citation type="submission" date="2017-09" db="EMBL/GenBank/DDBJ databases">
        <title>WGS assembly of Aquilegia coerulea Goldsmith.</title>
        <authorList>
            <person name="Hodges S."/>
            <person name="Kramer E."/>
            <person name="Nordborg M."/>
            <person name="Tomkins J."/>
            <person name="Borevitz J."/>
            <person name="Derieg N."/>
            <person name="Yan J."/>
            <person name="Mihaltcheva S."/>
            <person name="Hayes R.D."/>
            <person name="Rokhsar D."/>
        </authorList>
    </citation>
    <scope>NUCLEOTIDE SEQUENCE [LARGE SCALE GENOMIC DNA]</scope>
    <source>
        <strain evidence="7">cv. Goldsmith</strain>
    </source>
</reference>
<keyword evidence="2" id="KW-0255">Endonuclease</keyword>
<accession>A0A2G5F660</accession>
<evidence type="ECO:0000256" key="3">
    <source>
        <dbReference type="ARBA" id="ARBA00022842"/>
    </source>
</evidence>
<dbReference type="Proteomes" id="UP000230069">
    <property type="component" value="Unassembled WGS sequence"/>
</dbReference>
<dbReference type="OrthoDB" id="26491at2759"/>
<dbReference type="Gene3D" id="3.40.50.1010">
    <property type="entry name" value="5'-nuclease"/>
    <property type="match status" value="1"/>
</dbReference>
<name>A0A2G5F660_AQUCA</name>
<dbReference type="InterPro" id="IPR006086">
    <property type="entry name" value="XPG-I_dom"/>
</dbReference>
<dbReference type="SUPFAM" id="SSF88723">
    <property type="entry name" value="PIN domain-like"/>
    <property type="match status" value="1"/>
</dbReference>
<keyword evidence="1" id="KW-0479">Metal-binding</keyword>
<evidence type="ECO:0000256" key="2">
    <source>
        <dbReference type="ARBA" id="ARBA00022759"/>
    </source>
</evidence>
<keyword evidence="4" id="KW-0812">Transmembrane</keyword>
<dbReference type="InterPro" id="IPR006084">
    <property type="entry name" value="XPG/Rad2"/>
</dbReference>
<dbReference type="InterPro" id="IPR029060">
    <property type="entry name" value="PIN-like_dom_sf"/>
</dbReference>
<dbReference type="AlphaFoldDB" id="A0A2G5F660"/>
<dbReference type="GO" id="GO:0017108">
    <property type="term" value="F:5'-flap endonuclease activity"/>
    <property type="evidence" value="ECO:0007669"/>
    <property type="project" value="TreeGrafter"/>
</dbReference>
<evidence type="ECO:0000313" key="6">
    <source>
        <dbReference type="EMBL" id="PIA63474.1"/>
    </source>
</evidence>
<organism evidence="6 7">
    <name type="scientific">Aquilegia coerulea</name>
    <name type="common">Rocky mountain columbine</name>
    <dbReference type="NCBI Taxonomy" id="218851"/>
    <lineage>
        <taxon>Eukaryota</taxon>
        <taxon>Viridiplantae</taxon>
        <taxon>Streptophyta</taxon>
        <taxon>Embryophyta</taxon>
        <taxon>Tracheophyta</taxon>
        <taxon>Spermatophyta</taxon>
        <taxon>Magnoliopsida</taxon>
        <taxon>Ranunculales</taxon>
        <taxon>Ranunculaceae</taxon>
        <taxon>Thalictroideae</taxon>
        <taxon>Aquilegia</taxon>
    </lineage>
</organism>
<feature type="transmembrane region" description="Helical" evidence="4">
    <location>
        <begin position="234"/>
        <end position="256"/>
    </location>
</feature>
<sequence length="258" mass="29900">MKEKLQRRNKKRKFSGIDEHKLKIQPSHVFYLIEYLKSAEVRYVVAPYEADAQLAWMARNNMVDAVQTDDSDLVLFGCPKVLFNLNLCVKSASLGDCLICELDSILNDNFPDLSREQFVQACIFAGCDYIQCLSSPSFRKNGITKGIRLIRDHGTYDKVITHLSSQWSKNIISVEEFRIKYEKVVLLNNHQCVYDLQKEQAAYLTSLPESFTFAADPTLEFLGKYPIVLHYKFLVLYHFLVLLLIYSFHIEVSFFLNK</sequence>
<dbReference type="Gene3D" id="1.10.150.20">
    <property type="entry name" value="5' to 3' exonuclease, C-terminal subdomain"/>
    <property type="match status" value="1"/>
</dbReference>
<dbReference type="SMART" id="SM00484">
    <property type="entry name" value="XPGI"/>
    <property type="match status" value="1"/>
</dbReference>
<protein>
    <recommendedName>
        <fullName evidence="5">XPG-I domain-containing protein</fullName>
    </recommendedName>
</protein>